<dbReference type="EMBL" id="KF158713">
    <property type="protein sequence ID" value="AGR56833.1"/>
    <property type="molecule type" value="Genomic_DNA"/>
</dbReference>
<name>S5MQ84_9ABAC</name>
<dbReference type="RefSeq" id="YP_008378297.1">
    <property type="nucleotide sequence ID" value="NC_021923.1"/>
</dbReference>
<evidence type="ECO:0000313" key="1">
    <source>
        <dbReference type="EMBL" id="AGR56833.1"/>
    </source>
</evidence>
<keyword evidence="2" id="KW-1185">Reference proteome</keyword>
<dbReference type="InterPro" id="IPR007879">
    <property type="entry name" value="Baculo_p33"/>
</dbReference>
<sequence length="252" mass="30673">MIPLTPLYYKYIDSFFLYTFRYMNKIRTLESKDLITTLTSELTYLYNIASLIKYKEVQTYEIKQLIDWLTNLDANLDLEQIKLEFNDKIIELNLRAFQPKNYTYTFETIWNVIHFLALIIDDMFENRQNLTYEFVTYHLSQMKAIYYNLFFKLECAMCRDHYLNIKGFLIISIERMEICLNRERFGEHITMVEEIDIQNSTRNTLMRHGVLYSSMVLHNHINEYRWVQRKVKPPVDAFKMEWNQYKKMLGLN</sequence>
<dbReference type="Proteomes" id="UP000203768">
    <property type="component" value="Segment"/>
</dbReference>
<evidence type="ECO:0000313" key="2">
    <source>
        <dbReference type="Proteomes" id="UP000203768"/>
    </source>
</evidence>
<protein>
    <submittedName>
        <fullName evidence="1">Sulfhydryl oxidase</fullName>
    </submittedName>
</protein>
<reference evidence="1 2" key="1">
    <citation type="journal article" date="2013" name="Virus Genes">
        <title>The genome of a baculovirus isolated from Hemileuca sp. encodes a serpin ortholog.</title>
        <authorList>
            <person name="Rohrmann G.F."/>
            <person name="Erlandson M.A."/>
            <person name="Theilmann D.A."/>
        </authorList>
    </citation>
    <scope>NUCLEOTIDE SEQUENCE [LARGE SCALE GENOMIC DNA]</scope>
</reference>
<gene>
    <name evidence="1" type="ORF">Hesp081</name>
</gene>
<dbReference type="GeneID" id="16489483"/>
<dbReference type="KEGG" id="vg:16489483"/>
<dbReference type="OrthoDB" id="8905at10239"/>
<dbReference type="Pfam" id="PF05214">
    <property type="entry name" value="Baculo_p33"/>
    <property type="match status" value="1"/>
</dbReference>
<organism evidence="1 2">
    <name type="scientific">Hemileuca sp. nucleopolyhedrovirus</name>
    <dbReference type="NCBI Taxonomy" id="1367203"/>
    <lineage>
        <taxon>Viruses</taxon>
        <taxon>Viruses incertae sedis</taxon>
        <taxon>Naldaviricetes</taxon>
        <taxon>Lefavirales</taxon>
        <taxon>Baculoviridae</taxon>
        <taxon>Alphabaculovirus</taxon>
        <taxon>Alphabaculovirus heleucae</taxon>
        <taxon>Hemileuca species nucleopolyhedrovirus</taxon>
    </lineage>
</organism>
<proteinExistence type="predicted"/>
<accession>S5MQ84</accession>